<name>A0A4U1INT7_9BACT</name>
<dbReference type="EMBL" id="SSMQ01000094">
    <property type="protein sequence ID" value="TKC95792.1"/>
    <property type="molecule type" value="Genomic_DNA"/>
</dbReference>
<keyword evidence="2" id="KW-1185">Reference proteome</keyword>
<evidence type="ECO:0000313" key="1">
    <source>
        <dbReference type="EMBL" id="TKC95792.1"/>
    </source>
</evidence>
<dbReference type="AlphaFoldDB" id="A0A4U1INT7"/>
<evidence type="ECO:0000313" key="2">
    <source>
        <dbReference type="Proteomes" id="UP000309215"/>
    </source>
</evidence>
<gene>
    <name evidence="1" type="ORF">E8A74_46600</name>
</gene>
<comment type="caution">
    <text evidence="1">The sequence shown here is derived from an EMBL/GenBank/DDBJ whole genome shotgun (WGS) entry which is preliminary data.</text>
</comment>
<dbReference type="PROSITE" id="PS51257">
    <property type="entry name" value="PROKAR_LIPOPROTEIN"/>
    <property type="match status" value="1"/>
</dbReference>
<proteinExistence type="predicted"/>
<dbReference type="RefSeq" id="WP_136935645.1">
    <property type="nucleotide sequence ID" value="NZ_SSMQ01000094.1"/>
</dbReference>
<dbReference type="Proteomes" id="UP000309215">
    <property type="component" value="Unassembled WGS sequence"/>
</dbReference>
<reference evidence="1 2" key="1">
    <citation type="submission" date="2019-04" db="EMBL/GenBank/DDBJ databases">
        <authorList>
            <person name="Li Y."/>
            <person name="Wang J."/>
        </authorList>
    </citation>
    <scope>NUCLEOTIDE SEQUENCE [LARGE SCALE GENOMIC DNA]</scope>
    <source>
        <strain evidence="1 2">DSM 14668</strain>
    </source>
</reference>
<organism evidence="1 2">
    <name type="scientific">Polyangium fumosum</name>
    <dbReference type="NCBI Taxonomy" id="889272"/>
    <lineage>
        <taxon>Bacteria</taxon>
        <taxon>Pseudomonadati</taxon>
        <taxon>Myxococcota</taxon>
        <taxon>Polyangia</taxon>
        <taxon>Polyangiales</taxon>
        <taxon>Polyangiaceae</taxon>
        <taxon>Polyangium</taxon>
    </lineage>
</organism>
<dbReference type="OrthoDB" id="9816988at2"/>
<sequence>MSGWTRGPVGQGMGRGLWGVALALTLTGCASFEPPPSKTAAELLAAGDPGAALDAAAFSSKVDEGTRERIARAVMAAAGPSITVDVVPPDELRKTTGIHLLRAVDPAWVFLRVHGSARNAALGAVSARVHVTSEDKALLVIGKDAKSLTVLTGETYPPDIEHSKLTTGDFPFPLHLLTAGVLTVLTARVDTTYSRPPEEIVRAAVPRALLLEKALAGSCAKGPCEDRFVLRRPQREDAPLSLDVIVNVTRPSGVVVSAVATVPVPEGGRLEERLARAATRLAVAELPGARVAIGPDAVKERRACDRDSLVRLRDSACAPSAPWPTDEITPIGLELPKVPERLGTPKESLAARPYGWTDTSDTKYAPTPLHSLLDTSLPVAAKVEGGVLACDTEAFNIPNDDADRVFANVTIGDETFRASGEDFAFPLVSLGPTSKVQVSFYDWDWLSGNDHLASLTLKREGATMAGAIGSAARLDRTHVTMKCHIFDRGAVEAAFAKAWYRAADALDACVESPVVVHPEKRDFGLGDSPLHEAQRRVTAAAAFVGWSDPRVAGLVSRWEEQNRRFGAGIRRAIEGLKTDPAGRVVLERSDSPERKIHGARARCGEAVKREIEAKGKAAAAQYDAAYLPNICAIDIDVENLDKYPMYPSWFSDRSQIVLDDGNVIDVAVLAGGEIAPGTRAKFSLVPKRTPRPSSRAAKPWRFVARGLRWTEFVPLSPP</sequence>
<protein>
    <submittedName>
        <fullName evidence="1">Uncharacterized protein</fullName>
    </submittedName>
</protein>
<accession>A0A4U1INT7</accession>